<evidence type="ECO:0000313" key="1">
    <source>
        <dbReference type="EMBL" id="KAL0339187.1"/>
    </source>
</evidence>
<comment type="caution">
    <text evidence="1">The sequence shown here is derived from an EMBL/GenBank/DDBJ whole genome shotgun (WGS) entry which is preliminary data.</text>
</comment>
<protein>
    <submittedName>
        <fullName evidence="1">Uncharacterized protein</fullName>
    </submittedName>
</protein>
<reference evidence="1" key="1">
    <citation type="submission" date="2020-06" db="EMBL/GenBank/DDBJ databases">
        <authorList>
            <person name="Li T."/>
            <person name="Hu X."/>
            <person name="Zhang T."/>
            <person name="Song X."/>
            <person name="Zhang H."/>
            <person name="Dai N."/>
            <person name="Sheng W."/>
            <person name="Hou X."/>
            <person name="Wei L."/>
        </authorList>
    </citation>
    <scope>NUCLEOTIDE SEQUENCE</scope>
    <source>
        <strain evidence="1">G01</strain>
        <tissue evidence="1">Leaf</tissue>
    </source>
</reference>
<sequence length="109" mass="12826">MSWKSECWQIQVRKDFPDTEERRNYLDAYWASRLSEFKKSKDYKREVALVAGPFLHLLPKPAVSSSSPMVTLLLVKSCLPEFQPGVGYNPRPFWSTYLRCWTSSHGFRY</sequence>
<name>A0AAW2N6P5_9LAMI</name>
<dbReference type="EMBL" id="JACGWK010000008">
    <property type="protein sequence ID" value="KAL0339187.1"/>
    <property type="molecule type" value="Genomic_DNA"/>
</dbReference>
<reference evidence="1" key="2">
    <citation type="journal article" date="2024" name="Plant">
        <title>Genomic evolution and insights into agronomic trait innovations of Sesamum species.</title>
        <authorList>
            <person name="Miao H."/>
            <person name="Wang L."/>
            <person name="Qu L."/>
            <person name="Liu H."/>
            <person name="Sun Y."/>
            <person name="Le M."/>
            <person name="Wang Q."/>
            <person name="Wei S."/>
            <person name="Zheng Y."/>
            <person name="Lin W."/>
            <person name="Duan Y."/>
            <person name="Cao H."/>
            <person name="Xiong S."/>
            <person name="Wang X."/>
            <person name="Wei L."/>
            <person name="Li C."/>
            <person name="Ma Q."/>
            <person name="Ju M."/>
            <person name="Zhao R."/>
            <person name="Li G."/>
            <person name="Mu C."/>
            <person name="Tian Q."/>
            <person name="Mei H."/>
            <person name="Zhang T."/>
            <person name="Gao T."/>
            <person name="Zhang H."/>
        </authorList>
    </citation>
    <scope>NUCLEOTIDE SEQUENCE</scope>
    <source>
        <strain evidence="1">G01</strain>
    </source>
</reference>
<gene>
    <name evidence="1" type="ORF">Sangu_1440800</name>
</gene>
<accession>A0AAW2N6P5</accession>
<proteinExistence type="predicted"/>
<organism evidence="1">
    <name type="scientific">Sesamum angustifolium</name>
    <dbReference type="NCBI Taxonomy" id="2727405"/>
    <lineage>
        <taxon>Eukaryota</taxon>
        <taxon>Viridiplantae</taxon>
        <taxon>Streptophyta</taxon>
        <taxon>Embryophyta</taxon>
        <taxon>Tracheophyta</taxon>
        <taxon>Spermatophyta</taxon>
        <taxon>Magnoliopsida</taxon>
        <taxon>eudicotyledons</taxon>
        <taxon>Gunneridae</taxon>
        <taxon>Pentapetalae</taxon>
        <taxon>asterids</taxon>
        <taxon>lamiids</taxon>
        <taxon>Lamiales</taxon>
        <taxon>Pedaliaceae</taxon>
        <taxon>Sesamum</taxon>
    </lineage>
</organism>
<dbReference type="AlphaFoldDB" id="A0AAW2N6P5"/>